<organism evidence="1">
    <name type="scientific">Hexamita inflata</name>
    <dbReference type="NCBI Taxonomy" id="28002"/>
    <lineage>
        <taxon>Eukaryota</taxon>
        <taxon>Metamonada</taxon>
        <taxon>Diplomonadida</taxon>
        <taxon>Hexamitidae</taxon>
        <taxon>Hexamitinae</taxon>
        <taxon>Hexamita</taxon>
    </lineage>
</organism>
<sequence length="604" mass="71381">MNLIQIKANALLQLEMQKIINSRIKNTQITKTIEPTQNENTKQQSRLVNKEQQQIINETQQIKQTQKLDEETKQFIIQYIKEHKELTAAILTFIMNSKFKKMNLPKGLIEQFIKQNYEQYNGEQTPKHIDKQKENVNIQQKSNMEPVQNMVFNIATKTYQNALQKMTGLDHSKNSPAEICQIINSLEATKYDYFWYKVQGRNPSNSLDEAKYYFNNTYCQTLHAKEQQTQDEAQHKLFEKQSNINKKQTNIQNNDIISLGSSTTLELTSDSEQTQEVRLSQEQDQYIKKYIQEHTQITVPKMAMYLLKTKQLNLTNITSAQLQHFINNQSNQVQQDQSSLINKTKIQQQQLKVVYQPLRRALFRLFQPPCDYIALKFLIFSVIIQTYFLKTKSSYWLAHSFSEQEISGFLPYKSGKQKYVTQALIIFYCFHSDSFKLRQANAHHVQHSCYDNHVNGITTFIHRFKDIGRVSTEEKKTSRNVLNLLSWNQLCRLKGTFSWLDDLYNAFVNGWYRRESQELQQVLRLVNLNVILVRKHLCSSQTHRASLNRLSFVKEEYRLVRTRPADFNQSWSLLVTCIVFYFKQQQKLFYPPDLYLTQRFGKCY</sequence>
<accession>A0AA86N7X6</accession>
<name>A0AA86N7X6_9EUKA</name>
<dbReference type="EMBL" id="CAXDID020000192">
    <property type="protein sequence ID" value="CAL6052417.1"/>
    <property type="molecule type" value="Genomic_DNA"/>
</dbReference>
<dbReference type="EMBL" id="CATOUU010000052">
    <property type="protein sequence ID" value="CAI9914552.1"/>
    <property type="molecule type" value="Genomic_DNA"/>
</dbReference>
<evidence type="ECO:0000313" key="2">
    <source>
        <dbReference type="EMBL" id="CAL6052417.1"/>
    </source>
</evidence>
<protein>
    <submittedName>
        <fullName evidence="2">Hypothetical_protein</fullName>
    </submittedName>
</protein>
<reference evidence="1" key="1">
    <citation type="submission" date="2023-06" db="EMBL/GenBank/DDBJ databases">
        <authorList>
            <person name="Kurt Z."/>
        </authorList>
    </citation>
    <scope>NUCLEOTIDE SEQUENCE</scope>
</reference>
<keyword evidence="3" id="KW-1185">Reference proteome</keyword>
<dbReference type="AlphaFoldDB" id="A0AA86N7X6"/>
<comment type="caution">
    <text evidence="1">The sequence shown here is derived from an EMBL/GenBank/DDBJ whole genome shotgun (WGS) entry which is preliminary data.</text>
</comment>
<reference evidence="2 3" key="2">
    <citation type="submission" date="2024-07" db="EMBL/GenBank/DDBJ databases">
        <authorList>
            <person name="Akdeniz Z."/>
        </authorList>
    </citation>
    <scope>NUCLEOTIDE SEQUENCE [LARGE SCALE GENOMIC DNA]</scope>
</reference>
<evidence type="ECO:0000313" key="3">
    <source>
        <dbReference type="Proteomes" id="UP001642409"/>
    </source>
</evidence>
<evidence type="ECO:0000313" key="1">
    <source>
        <dbReference type="EMBL" id="CAI9914552.1"/>
    </source>
</evidence>
<dbReference type="Proteomes" id="UP001642409">
    <property type="component" value="Unassembled WGS sequence"/>
</dbReference>
<gene>
    <name evidence="1" type="ORF">HINF_LOCUS2197</name>
    <name evidence="2" type="ORF">HINF_LOCUS44839</name>
</gene>
<proteinExistence type="predicted"/>